<dbReference type="InParanoid" id="W7X8S0"/>
<reference evidence="2" key="1">
    <citation type="journal article" date="2006" name="PLoS Biol.">
        <title>Macronuclear genome sequence of the ciliate Tetrahymena thermophila, a model eukaryote.</title>
        <authorList>
            <person name="Eisen J.A."/>
            <person name="Coyne R.S."/>
            <person name="Wu M."/>
            <person name="Wu D."/>
            <person name="Thiagarajan M."/>
            <person name="Wortman J.R."/>
            <person name="Badger J.H."/>
            <person name="Ren Q."/>
            <person name="Amedeo P."/>
            <person name="Jones K.M."/>
            <person name="Tallon L.J."/>
            <person name="Delcher A.L."/>
            <person name="Salzberg S.L."/>
            <person name="Silva J.C."/>
            <person name="Haas B.J."/>
            <person name="Majoros W.H."/>
            <person name="Farzad M."/>
            <person name="Carlton J.M."/>
            <person name="Smith R.K. Jr."/>
            <person name="Garg J."/>
            <person name="Pearlman R.E."/>
            <person name="Karrer K.M."/>
            <person name="Sun L."/>
            <person name="Manning G."/>
            <person name="Elde N.C."/>
            <person name="Turkewitz A.P."/>
            <person name="Asai D.J."/>
            <person name="Wilkes D.E."/>
            <person name="Wang Y."/>
            <person name="Cai H."/>
            <person name="Collins K."/>
            <person name="Stewart B.A."/>
            <person name="Lee S.R."/>
            <person name="Wilamowska K."/>
            <person name="Weinberg Z."/>
            <person name="Ruzzo W.L."/>
            <person name="Wloga D."/>
            <person name="Gaertig J."/>
            <person name="Frankel J."/>
            <person name="Tsao C.-C."/>
            <person name="Gorovsky M.A."/>
            <person name="Keeling P.J."/>
            <person name="Waller R.F."/>
            <person name="Patron N.J."/>
            <person name="Cherry J.M."/>
            <person name="Stover N.A."/>
            <person name="Krieger C.J."/>
            <person name="del Toro C."/>
            <person name="Ryder H.F."/>
            <person name="Williamson S.C."/>
            <person name="Barbeau R.A."/>
            <person name="Hamilton E.P."/>
            <person name="Orias E."/>
        </authorList>
    </citation>
    <scope>NUCLEOTIDE SEQUENCE [LARGE SCALE GENOMIC DNA]</scope>
    <source>
        <strain evidence="2">SB210</strain>
    </source>
</reference>
<accession>W7X8S0</accession>
<dbReference type="GeneID" id="24440673"/>
<keyword evidence="2" id="KW-1185">Reference proteome</keyword>
<protein>
    <submittedName>
        <fullName evidence="1">Uncharacterized protein</fullName>
    </submittedName>
</protein>
<evidence type="ECO:0000313" key="1">
    <source>
        <dbReference type="EMBL" id="EWS72788.1"/>
    </source>
</evidence>
<evidence type="ECO:0000313" key="2">
    <source>
        <dbReference type="Proteomes" id="UP000009168"/>
    </source>
</evidence>
<dbReference type="KEGG" id="tet:TTHERM_000787128"/>
<dbReference type="EMBL" id="GG662552">
    <property type="protein sequence ID" value="EWS72788.1"/>
    <property type="molecule type" value="Genomic_DNA"/>
</dbReference>
<dbReference type="RefSeq" id="XP_012654675.1">
    <property type="nucleotide sequence ID" value="XM_012799221.1"/>
</dbReference>
<organism evidence="1 2">
    <name type="scientific">Tetrahymena thermophila (strain SB210)</name>
    <dbReference type="NCBI Taxonomy" id="312017"/>
    <lineage>
        <taxon>Eukaryota</taxon>
        <taxon>Sar</taxon>
        <taxon>Alveolata</taxon>
        <taxon>Ciliophora</taxon>
        <taxon>Intramacronucleata</taxon>
        <taxon>Oligohymenophorea</taxon>
        <taxon>Hymenostomatida</taxon>
        <taxon>Tetrahymenina</taxon>
        <taxon>Tetrahymenidae</taxon>
        <taxon>Tetrahymena</taxon>
    </lineage>
</organism>
<proteinExistence type="predicted"/>
<sequence>MRSKILLADQMETIFQNSSKSSSELEEQSVDQQLNHYSKRFQGQSKYLPIHIQTHSLQRSNCCYSWRCCCCCCWHSSLSSFQFAKIFDYKYIYKVEMSKCQSTNCCVMFFFSFSFIQTNQGGWTFFIQNLYVFDDLLFINFHRCLFFYFKQSKLIFLLQLEETKQDQ</sequence>
<dbReference type="AlphaFoldDB" id="W7X8S0"/>
<dbReference type="Proteomes" id="UP000009168">
    <property type="component" value="Unassembled WGS sequence"/>
</dbReference>
<name>W7X8S0_TETTS</name>
<gene>
    <name evidence="1" type="ORF">TTHERM_000787128</name>
</gene>